<sequence length="118" mass="13722">TNRYNAHNQVSIIAINLLGIDNDASLENHDDQFDPNSNRSDQISIVDDLAFAMYQDPEIAAIIKNLEKKKQQHVHDENFDQARKFKQAIQELINIGERLARYEVEKRQAIEVCFHNIF</sequence>
<dbReference type="EMBL" id="CAJOBH010234274">
    <property type="protein sequence ID" value="CAF5083788.1"/>
    <property type="molecule type" value="Genomic_DNA"/>
</dbReference>
<protein>
    <submittedName>
        <fullName evidence="2">Uncharacterized protein</fullName>
    </submittedName>
</protein>
<reference evidence="2" key="1">
    <citation type="submission" date="2021-02" db="EMBL/GenBank/DDBJ databases">
        <authorList>
            <person name="Nowell W R."/>
        </authorList>
    </citation>
    <scope>NUCLEOTIDE SEQUENCE</scope>
</reference>
<dbReference type="GO" id="GO:0005929">
    <property type="term" value="C:cilium"/>
    <property type="evidence" value="ECO:0007669"/>
    <property type="project" value="TreeGrafter"/>
</dbReference>
<dbReference type="Proteomes" id="UP000681967">
    <property type="component" value="Unassembled WGS sequence"/>
</dbReference>
<dbReference type="PANTHER" id="PTHR13371">
    <property type="entry name" value="GLYCINE-, GLUTAMATE-, THIENYLCYCLOHEXYLPIPERIDINE-BINDING PROTEIN"/>
    <property type="match status" value="1"/>
</dbReference>
<comment type="caution">
    <text evidence="2">The sequence shown here is derived from an EMBL/GenBank/DDBJ whole genome shotgun (WGS) entry which is preliminary data.</text>
</comment>
<dbReference type="AlphaFoldDB" id="A0A8S3HUR1"/>
<gene>
    <name evidence="1" type="ORF">BYL167_LOCUS62260</name>
    <name evidence="2" type="ORF">GIL414_LOCUS70698</name>
</gene>
<feature type="non-terminal residue" evidence="2">
    <location>
        <position position="1"/>
    </location>
</feature>
<name>A0A8S3HUR1_9BILA</name>
<dbReference type="PANTHER" id="PTHR13371:SF0">
    <property type="entry name" value="CENTROSOMAL PROTEIN OF 104 KDA"/>
    <property type="match status" value="1"/>
</dbReference>
<dbReference type="Proteomes" id="UP000681720">
    <property type="component" value="Unassembled WGS sequence"/>
</dbReference>
<dbReference type="InterPro" id="IPR052607">
    <property type="entry name" value="CEP104-like"/>
</dbReference>
<evidence type="ECO:0000313" key="1">
    <source>
        <dbReference type="EMBL" id="CAF5083788.1"/>
    </source>
</evidence>
<accession>A0A8S3HUR1</accession>
<proteinExistence type="predicted"/>
<evidence type="ECO:0000313" key="2">
    <source>
        <dbReference type="EMBL" id="CAF5185087.1"/>
    </source>
</evidence>
<evidence type="ECO:0000313" key="3">
    <source>
        <dbReference type="Proteomes" id="UP000681720"/>
    </source>
</evidence>
<dbReference type="EMBL" id="CAJOBJ010332774">
    <property type="protein sequence ID" value="CAF5185087.1"/>
    <property type="molecule type" value="Genomic_DNA"/>
</dbReference>
<organism evidence="2 3">
    <name type="scientific">Rotaria magnacalcarata</name>
    <dbReference type="NCBI Taxonomy" id="392030"/>
    <lineage>
        <taxon>Eukaryota</taxon>
        <taxon>Metazoa</taxon>
        <taxon>Spiralia</taxon>
        <taxon>Gnathifera</taxon>
        <taxon>Rotifera</taxon>
        <taxon>Eurotatoria</taxon>
        <taxon>Bdelloidea</taxon>
        <taxon>Philodinida</taxon>
        <taxon>Philodinidae</taxon>
        <taxon>Rotaria</taxon>
    </lineage>
</organism>